<sequence length="430" mass="46721">MMENRNDGNGDSMASSPGQNWAGNITYGAERLLRPASLDELAEIISREPRLRALGSRHSFNRIADGPGALVSLTDIPVDPADIRIEGATVRTPAWLRYGDLVPALDTAGLALANLASLPHISLAGAVATGTHGSGEKITSLATQVCAVEFLNGSGETVVLRRGEEDFDGAVVSLGALGVVTHLTLDVEPTYRVAQRVFEHAPWDAVLENFDDIAAAGNSVSIFTRWREDGLADQIWVKYREGHPAPDLSWLGARAAEGPCHPIPGADGSVCTAQMGEFGPWHGRWPHFRLDFEPSAGDELQSEFLLPRRHAAAAVRALRDLAPRIAPLLHICEVRTVAPDSLWLSPAYEQETVGFHFTWHPREAEVRPVLAEIQAALAPLGARPHWGKVFLPDADALPGLYPRWSDFGALRERHDPQRRFGNAFLESLGL</sequence>
<dbReference type="InterPro" id="IPR007173">
    <property type="entry name" value="ALO_C"/>
</dbReference>
<proteinExistence type="predicted"/>
<evidence type="ECO:0000259" key="2">
    <source>
        <dbReference type="PROSITE" id="PS51387"/>
    </source>
</evidence>
<comment type="caution">
    <text evidence="3">The sequence shown here is derived from an EMBL/GenBank/DDBJ whole genome shotgun (WGS) entry which is preliminary data.</text>
</comment>
<dbReference type="AlphaFoldDB" id="A0A3N2B9X3"/>
<dbReference type="InterPro" id="IPR006094">
    <property type="entry name" value="Oxid_FAD_bind_N"/>
</dbReference>
<dbReference type="InterPro" id="IPR036318">
    <property type="entry name" value="FAD-bd_PCMH-like_sf"/>
</dbReference>
<dbReference type="Proteomes" id="UP000280668">
    <property type="component" value="Unassembled WGS sequence"/>
</dbReference>
<organism evidence="3 4">
    <name type="scientific">Bogoriella caseilytica</name>
    <dbReference type="NCBI Taxonomy" id="56055"/>
    <lineage>
        <taxon>Bacteria</taxon>
        <taxon>Bacillati</taxon>
        <taxon>Actinomycetota</taxon>
        <taxon>Actinomycetes</taxon>
        <taxon>Micrococcales</taxon>
        <taxon>Bogoriellaceae</taxon>
        <taxon>Bogoriella</taxon>
    </lineage>
</organism>
<feature type="domain" description="FAD-binding PCMH-type" evidence="2">
    <location>
        <begin position="25"/>
        <end position="190"/>
    </location>
</feature>
<dbReference type="Gene3D" id="3.30.43.10">
    <property type="entry name" value="Uridine Diphospho-n-acetylenolpyruvylglucosamine Reductase, domain 2"/>
    <property type="match status" value="1"/>
</dbReference>
<evidence type="ECO:0000313" key="3">
    <source>
        <dbReference type="EMBL" id="ROR72047.1"/>
    </source>
</evidence>
<dbReference type="Pfam" id="PF04030">
    <property type="entry name" value="ALO"/>
    <property type="match status" value="1"/>
</dbReference>
<gene>
    <name evidence="3" type="ORF">EDD31_0393</name>
</gene>
<dbReference type="PANTHER" id="PTHR43762">
    <property type="entry name" value="L-GULONOLACTONE OXIDASE"/>
    <property type="match status" value="1"/>
</dbReference>
<dbReference type="Gene3D" id="3.30.465.10">
    <property type="match status" value="1"/>
</dbReference>
<dbReference type="PANTHER" id="PTHR43762:SF1">
    <property type="entry name" value="D-ARABINONO-1,4-LACTONE OXIDASE"/>
    <property type="match status" value="1"/>
</dbReference>
<dbReference type="Gene3D" id="3.30.70.2520">
    <property type="match status" value="1"/>
</dbReference>
<dbReference type="InterPro" id="IPR016166">
    <property type="entry name" value="FAD-bd_PCMH"/>
</dbReference>
<name>A0A3N2B9X3_9MICO</name>
<dbReference type="Pfam" id="PF01565">
    <property type="entry name" value="FAD_binding_4"/>
    <property type="match status" value="1"/>
</dbReference>
<dbReference type="InterPro" id="IPR016169">
    <property type="entry name" value="FAD-bd_PCMH_sub2"/>
</dbReference>
<evidence type="ECO:0000256" key="1">
    <source>
        <dbReference type="ARBA" id="ARBA00023002"/>
    </source>
</evidence>
<dbReference type="GO" id="GO:0071949">
    <property type="term" value="F:FAD binding"/>
    <property type="evidence" value="ECO:0007669"/>
    <property type="project" value="InterPro"/>
</dbReference>
<evidence type="ECO:0000313" key="4">
    <source>
        <dbReference type="Proteomes" id="UP000280668"/>
    </source>
</evidence>
<dbReference type="EMBL" id="RKHK01000001">
    <property type="protein sequence ID" value="ROR72047.1"/>
    <property type="molecule type" value="Genomic_DNA"/>
</dbReference>
<dbReference type="PROSITE" id="PS51387">
    <property type="entry name" value="FAD_PCMH"/>
    <property type="match status" value="1"/>
</dbReference>
<dbReference type="Gene3D" id="1.10.45.10">
    <property type="entry name" value="Vanillyl-alcohol Oxidase, Chain A, domain 4"/>
    <property type="match status" value="1"/>
</dbReference>
<dbReference type="GO" id="GO:0016020">
    <property type="term" value="C:membrane"/>
    <property type="evidence" value="ECO:0007669"/>
    <property type="project" value="InterPro"/>
</dbReference>
<keyword evidence="1" id="KW-0560">Oxidoreductase</keyword>
<dbReference type="InterPro" id="IPR010031">
    <property type="entry name" value="FAD_lactone_oxidase-like"/>
</dbReference>
<keyword evidence="4" id="KW-1185">Reference proteome</keyword>
<reference evidence="3 4" key="1">
    <citation type="submission" date="2018-11" db="EMBL/GenBank/DDBJ databases">
        <title>Sequencing the genomes of 1000 actinobacteria strains.</title>
        <authorList>
            <person name="Klenk H.-P."/>
        </authorList>
    </citation>
    <scope>NUCLEOTIDE SEQUENCE [LARGE SCALE GENOMIC DNA]</scope>
    <source>
        <strain evidence="3 4">DSM 11294</strain>
    </source>
</reference>
<dbReference type="PIRSF" id="PIRSF000136">
    <property type="entry name" value="LGO_GLO"/>
    <property type="match status" value="1"/>
</dbReference>
<dbReference type="GO" id="GO:0003885">
    <property type="term" value="F:D-arabinono-1,4-lactone oxidase activity"/>
    <property type="evidence" value="ECO:0007669"/>
    <property type="project" value="InterPro"/>
</dbReference>
<protein>
    <submittedName>
        <fullName evidence="3">Xylitol oxidase</fullName>
    </submittedName>
</protein>
<dbReference type="SUPFAM" id="SSF56176">
    <property type="entry name" value="FAD-binding/transporter-associated domain-like"/>
    <property type="match status" value="1"/>
</dbReference>
<dbReference type="Gene3D" id="3.30.70.2530">
    <property type="match status" value="1"/>
</dbReference>
<dbReference type="InterPro" id="IPR016167">
    <property type="entry name" value="FAD-bd_PCMH_sub1"/>
</dbReference>
<dbReference type="GO" id="GO:0080049">
    <property type="term" value="F:L-gulono-1,4-lactone dehydrogenase activity"/>
    <property type="evidence" value="ECO:0007669"/>
    <property type="project" value="TreeGrafter"/>
</dbReference>
<dbReference type="InterPro" id="IPR016171">
    <property type="entry name" value="Vanillyl_alc_oxidase_C-sub2"/>
</dbReference>
<accession>A0A3N2B9X3</accession>